<dbReference type="EMBL" id="UINC01023647">
    <property type="protein sequence ID" value="SVA95728.1"/>
    <property type="molecule type" value="Genomic_DNA"/>
</dbReference>
<sequence>MRKSNTYIILLLLCFVSAQENYRSVDQIQTEWADHTNYQRDEMLSFCDFLYNEGYYERCLISCFQFLYRLPDDPLRPAILYLIARSYEGMEKYSLARRYYNRVMKIEPENSMAHKASKYREIYSFLMEGDTKSVLKNTKGSNDPYYLTLRGYAHFQSLEWEEARALFVSAEESFNHRHYSKLMIPLYQAIENVSDVPQHSHAKVALGGMLLPGGGQFVLKDRQNGQGILITALLLYGIYSLGGSNELSGAIHFDKSPGIVIPVYKGVNAGFELSDGNLTKSLSSKSAIFHYTIPPLVIGSILHIASLIKSFNDTKEKNQSLIRYYALESMDSISPERFLDFEEPALIKNQVY</sequence>
<dbReference type="SMART" id="SM00028">
    <property type="entry name" value="TPR"/>
    <property type="match status" value="2"/>
</dbReference>
<dbReference type="PROSITE" id="PS50005">
    <property type="entry name" value="TPR"/>
    <property type="match status" value="1"/>
</dbReference>
<evidence type="ECO:0000313" key="1">
    <source>
        <dbReference type="EMBL" id="SVA95728.1"/>
    </source>
</evidence>
<dbReference type="AlphaFoldDB" id="A0A382A2F8"/>
<organism evidence="1">
    <name type="scientific">marine metagenome</name>
    <dbReference type="NCBI Taxonomy" id="408172"/>
    <lineage>
        <taxon>unclassified sequences</taxon>
        <taxon>metagenomes</taxon>
        <taxon>ecological metagenomes</taxon>
    </lineage>
</organism>
<proteinExistence type="predicted"/>
<accession>A0A382A2F8</accession>
<dbReference type="Gene3D" id="1.25.40.10">
    <property type="entry name" value="Tetratricopeptide repeat domain"/>
    <property type="match status" value="1"/>
</dbReference>
<dbReference type="InterPro" id="IPR011990">
    <property type="entry name" value="TPR-like_helical_dom_sf"/>
</dbReference>
<dbReference type="InterPro" id="IPR019734">
    <property type="entry name" value="TPR_rpt"/>
</dbReference>
<reference evidence="1" key="1">
    <citation type="submission" date="2018-05" db="EMBL/GenBank/DDBJ databases">
        <authorList>
            <person name="Lanie J.A."/>
            <person name="Ng W.-L."/>
            <person name="Kazmierczak K.M."/>
            <person name="Andrzejewski T.M."/>
            <person name="Davidsen T.M."/>
            <person name="Wayne K.J."/>
            <person name="Tettelin H."/>
            <person name="Glass J.I."/>
            <person name="Rusch D."/>
            <person name="Podicherti R."/>
            <person name="Tsui H.-C.T."/>
            <person name="Winkler M.E."/>
        </authorList>
    </citation>
    <scope>NUCLEOTIDE SEQUENCE</scope>
</reference>
<protein>
    <submittedName>
        <fullName evidence="1">Uncharacterized protein</fullName>
    </submittedName>
</protein>
<dbReference type="SUPFAM" id="SSF48452">
    <property type="entry name" value="TPR-like"/>
    <property type="match status" value="1"/>
</dbReference>
<gene>
    <name evidence="1" type="ORF">METZ01_LOCUS148582</name>
</gene>
<name>A0A382A2F8_9ZZZZ</name>